<feature type="chain" id="PRO_5030581045" evidence="1">
    <location>
        <begin position="23"/>
        <end position="106"/>
    </location>
</feature>
<evidence type="ECO:0000256" key="1">
    <source>
        <dbReference type="SAM" id="SignalP"/>
    </source>
</evidence>
<dbReference type="InterPro" id="IPR025421">
    <property type="entry name" value="DUF4148"/>
</dbReference>
<dbReference type="AlphaFoldDB" id="A0A7X6DEV6"/>
<dbReference type="EMBL" id="VTOX01000002">
    <property type="protein sequence ID" value="NKE65885.1"/>
    <property type="molecule type" value="Genomic_DNA"/>
</dbReference>
<feature type="signal peptide" evidence="1">
    <location>
        <begin position="1"/>
        <end position="22"/>
    </location>
</feature>
<dbReference type="Pfam" id="PF13663">
    <property type="entry name" value="DUF4148"/>
    <property type="match status" value="1"/>
</dbReference>
<proteinExistence type="predicted"/>
<sequence>MSFRQTALAFVIAAAAAPAAFAEAGQWVNGEIGFVPAPAQSTLTREQVRSELFSFIKRGGQTSVGERGYVDAAATAPVRSAERVDVRRMGSAATLTMDPYANGGPN</sequence>
<organism evidence="2 3">
    <name type="scientific">Ramlibacter lithotrophicus</name>
    <dbReference type="NCBI Taxonomy" id="2606681"/>
    <lineage>
        <taxon>Bacteria</taxon>
        <taxon>Pseudomonadati</taxon>
        <taxon>Pseudomonadota</taxon>
        <taxon>Betaproteobacteria</taxon>
        <taxon>Burkholderiales</taxon>
        <taxon>Comamonadaceae</taxon>
        <taxon>Ramlibacter</taxon>
    </lineage>
</organism>
<keyword evidence="3" id="KW-1185">Reference proteome</keyword>
<keyword evidence="1" id="KW-0732">Signal</keyword>
<reference evidence="2 3" key="1">
    <citation type="journal article" date="2020" name="Nature">
        <title>Bacterial chemolithoautotrophy via manganese oxidation.</title>
        <authorList>
            <person name="Yu H."/>
            <person name="Leadbetter J.R."/>
        </authorList>
    </citation>
    <scope>NUCLEOTIDE SEQUENCE [LARGE SCALE GENOMIC DNA]</scope>
    <source>
        <strain evidence="2 3">RBP-1</strain>
    </source>
</reference>
<dbReference type="Proteomes" id="UP000521868">
    <property type="component" value="Unassembled WGS sequence"/>
</dbReference>
<gene>
    <name evidence="2" type="ORF">RAMLITH_08645</name>
</gene>
<evidence type="ECO:0000313" key="2">
    <source>
        <dbReference type="EMBL" id="NKE65885.1"/>
    </source>
</evidence>
<name>A0A7X6DEV6_9BURK</name>
<comment type="caution">
    <text evidence="2">The sequence shown here is derived from an EMBL/GenBank/DDBJ whole genome shotgun (WGS) entry which is preliminary data.</text>
</comment>
<dbReference type="RefSeq" id="WP_168106965.1">
    <property type="nucleotide sequence ID" value="NZ_VTOX01000002.1"/>
</dbReference>
<accession>A0A7X6DEV6</accession>
<evidence type="ECO:0000313" key="3">
    <source>
        <dbReference type="Proteomes" id="UP000521868"/>
    </source>
</evidence>
<protein>
    <submittedName>
        <fullName evidence="2">DUF4148 domain-containing protein</fullName>
    </submittedName>
</protein>